<keyword evidence="3" id="KW-1185">Reference proteome</keyword>
<protein>
    <submittedName>
        <fullName evidence="2">Uncharacterized protein</fullName>
    </submittedName>
</protein>
<dbReference type="AlphaFoldDB" id="A0A318NPM9"/>
<dbReference type="EMBL" id="PYBV01000008">
    <property type="protein sequence ID" value="PYC73901.1"/>
    <property type="molecule type" value="Genomic_DNA"/>
</dbReference>
<organism evidence="2 3">
    <name type="scientific">Micromonospora arborensis</name>
    <dbReference type="NCBI Taxonomy" id="2116518"/>
    <lineage>
        <taxon>Bacteria</taxon>
        <taxon>Bacillati</taxon>
        <taxon>Actinomycetota</taxon>
        <taxon>Actinomycetes</taxon>
        <taxon>Micromonosporales</taxon>
        <taxon>Micromonosporaceae</taxon>
        <taxon>Micromonospora</taxon>
    </lineage>
</organism>
<evidence type="ECO:0000313" key="2">
    <source>
        <dbReference type="EMBL" id="PYC73901.1"/>
    </source>
</evidence>
<gene>
    <name evidence="2" type="ORF">C7C45_06085</name>
</gene>
<evidence type="ECO:0000256" key="1">
    <source>
        <dbReference type="SAM" id="Phobius"/>
    </source>
</evidence>
<keyword evidence="1" id="KW-1133">Transmembrane helix</keyword>
<evidence type="ECO:0000313" key="3">
    <source>
        <dbReference type="Proteomes" id="UP000248333"/>
    </source>
</evidence>
<proteinExistence type="predicted"/>
<name>A0A318NPM9_9ACTN</name>
<accession>A0A318NPM9</accession>
<reference evidence="2 3" key="1">
    <citation type="submission" date="2018-03" db="EMBL/GenBank/DDBJ databases">
        <title>Bioinformatic expansion and discovery of thiopeptide antibiotics.</title>
        <authorList>
            <person name="Schwalen C.J."/>
            <person name="Hudson G.A."/>
            <person name="Mitchell D.A."/>
        </authorList>
    </citation>
    <scope>NUCLEOTIDE SEQUENCE [LARGE SCALE GENOMIC DNA]</scope>
    <source>
        <strain evidence="2 3">NRRL 8041</strain>
    </source>
</reference>
<keyword evidence="1" id="KW-0812">Transmembrane</keyword>
<dbReference type="Proteomes" id="UP000248333">
    <property type="component" value="Unassembled WGS sequence"/>
</dbReference>
<sequence length="143" mass="15501">MLHDPYVVTVILRNTGRHAIASEHFDQGRPIRIDLGVSVEALLHPPDGAASSGVAVDGQAILFGPELIRHKQETLIQILTSDAPKPSKDAVIEHLVDTEVRVEEDGYAERERSRGALLGALTSIAGLVFAAYTLVRELIEVAF</sequence>
<comment type="caution">
    <text evidence="2">The sequence shown here is derived from an EMBL/GenBank/DDBJ whole genome shotgun (WGS) entry which is preliminary data.</text>
</comment>
<feature type="transmembrane region" description="Helical" evidence="1">
    <location>
        <begin position="116"/>
        <end position="135"/>
    </location>
</feature>
<keyword evidence="1" id="KW-0472">Membrane</keyword>